<feature type="transmembrane region" description="Helical" evidence="1">
    <location>
        <begin position="93"/>
        <end position="113"/>
    </location>
</feature>
<keyword evidence="1" id="KW-0812">Transmembrane</keyword>
<reference evidence="2" key="1">
    <citation type="submission" date="2002-05" db="EMBL/GenBank/DDBJ databases">
        <title>The genome sequence of Chlamydia pneumoniae TW183 and comparison with other Chlamydia strains based on whole genome sequence analysis.</title>
        <authorList>
            <person name="Geng M.M."/>
            <person name="Schuhmacher A."/>
            <person name="Muehldorfer I."/>
            <person name="Bensch K.W."/>
            <person name="Schaefer K.P."/>
            <person name="Schneider S."/>
            <person name="Pohl T."/>
            <person name="Essig A."/>
            <person name="Marre R."/>
            <person name="Melchers K."/>
        </authorList>
    </citation>
    <scope>NUCLEOTIDE SEQUENCE [LARGE SCALE GENOMIC DNA]</scope>
    <source>
        <strain evidence="2">TW-183</strain>
    </source>
</reference>
<proteinExistence type="predicted"/>
<evidence type="ECO:0000256" key="1">
    <source>
        <dbReference type="SAM" id="Phobius"/>
    </source>
</evidence>
<gene>
    <name evidence="2" type="ordered locus">CpB0527</name>
</gene>
<dbReference type="Pfam" id="PF04367">
    <property type="entry name" value="DUF502"/>
    <property type="match status" value="1"/>
</dbReference>
<dbReference type="PANTHER" id="PTHR31876">
    <property type="entry name" value="COV-LIKE PROTEIN 1"/>
    <property type="match status" value="1"/>
</dbReference>
<evidence type="ECO:0000313" key="3">
    <source>
        <dbReference type="Proteomes" id="UP000000424"/>
    </source>
</evidence>
<feature type="transmembrane region" description="Helical" evidence="1">
    <location>
        <begin position="41"/>
        <end position="66"/>
    </location>
</feature>
<dbReference type="EMBL" id="AE009440">
    <property type="protein sequence ID" value="AAP98456.1"/>
    <property type="molecule type" value="Genomic_DNA"/>
</dbReference>
<organism evidence="2 3">
    <name type="scientific">Chlamydia pneumoniae</name>
    <name type="common">Chlamydophila pneumoniae</name>
    <dbReference type="NCBI Taxonomy" id="83558"/>
    <lineage>
        <taxon>Bacteria</taxon>
        <taxon>Pseudomonadati</taxon>
        <taxon>Chlamydiota</taxon>
        <taxon>Chlamydiia</taxon>
        <taxon>Chlamydiales</taxon>
        <taxon>Chlamydiaceae</taxon>
        <taxon>Chlamydia/Chlamydophila group</taxon>
        <taxon>Chlamydia</taxon>
    </lineage>
</organism>
<protein>
    <recommendedName>
        <fullName evidence="4">Inner membrane protein</fullName>
    </recommendedName>
</protein>
<evidence type="ECO:0008006" key="4">
    <source>
        <dbReference type="Google" id="ProtNLM"/>
    </source>
</evidence>
<keyword evidence="1" id="KW-0472">Membrane</keyword>
<evidence type="ECO:0000313" key="2">
    <source>
        <dbReference type="EMBL" id="AAP98456.1"/>
    </source>
</evidence>
<accession>A0ABN3YS67</accession>
<keyword evidence="1" id="KW-1133">Transmembrane helix</keyword>
<dbReference type="PANTHER" id="PTHR31876:SF26">
    <property type="entry name" value="PROTEIN LIKE COV 2"/>
    <property type="match status" value="1"/>
</dbReference>
<dbReference type="InterPro" id="IPR007462">
    <property type="entry name" value="COV1-like"/>
</dbReference>
<keyword evidence="3" id="KW-1185">Reference proteome</keyword>
<name>A0ABN3YS67_CHLPN</name>
<dbReference type="Proteomes" id="UP000000424">
    <property type="component" value="Chromosome"/>
</dbReference>
<sequence length="260" mass="29170">MEISPIPRRFGKSFILNNLKLYSKETNAHFLISCRRIMKKYFITGLVILLPLAITIAIVTMIMNFLTQPFVGLASEFFEKFSFYTKHRALLKFVLQIILLFGLFFATVLLGFLTRIMIFKSLLSIYDKILHRIPIIKTVYKAAQQVMTTIFGSKSGSFKQVVMVPFPNANVQCIGLVAGDAPTVCCTGEKEDDPLVTVFIPTTPNPTSGFLTLFRKSDIVFLDMKIEDAFKYIISCGVLSTPMACPSSPLPDELHQDQGS</sequence>